<feature type="domain" description="DUF8135" evidence="2">
    <location>
        <begin position="146"/>
        <end position="194"/>
    </location>
</feature>
<protein>
    <recommendedName>
        <fullName evidence="2">DUF8135 domain-containing protein</fullName>
    </recommendedName>
</protein>
<accession>A0ABD5MCS5</accession>
<dbReference type="Proteomes" id="UP001570511">
    <property type="component" value="Unassembled WGS sequence"/>
</dbReference>
<sequence length="194" mass="20503">MSETPDDGDGEEIESEDRGSKSGEGSDSGAGAGAGADTDADTDTRTDAPLADLARQVSERRRQRESGAASTASLDADPESEVEPEADVDPDEPFRKMSVAEIDEESLWSSLEDASEPSIAVGSLTSGDAAGEDTEGAKATDEPNEHVISKGDYCQKCPYLHDPPELACTHEGTDIVAVEDAEHFRVRNCPMVDE</sequence>
<evidence type="ECO:0000256" key="1">
    <source>
        <dbReference type="SAM" id="MobiDB-lite"/>
    </source>
</evidence>
<feature type="region of interest" description="Disordered" evidence="1">
    <location>
        <begin position="1"/>
        <end position="144"/>
    </location>
</feature>
<comment type="caution">
    <text evidence="3">The sequence shown here is derived from an EMBL/GenBank/DDBJ whole genome shotgun (WGS) entry which is preliminary data.</text>
</comment>
<dbReference type="Pfam" id="PF26456">
    <property type="entry name" value="DUF8135"/>
    <property type="match status" value="1"/>
</dbReference>
<feature type="compositionally biased region" description="Acidic residues" evidence="1">
    <location>
        <begin position="76"/>
        <end position="91"/>
    </location>
</feature>
<name>A0ABD5MCS5_9EURY</name>
<reference evidence="3 4" key="1">
    <citation type="submission" date="2024-08" db="EMBL/GenBank/DDBJ databases">
        <title>Halobellus sp. MBLA0158 whole genome sequence.</title>
        <authorList>
            <person name="Hwang C.Y."/>
            <person name="Cho E.-S."/>
            <person name="Seo M.-J."/>
        </authorList>
    </citation>
    <scope>NUCLEOTIDE SEQUENCE [LARGE SCALE GENOMIC DNA]</scope>
    <source>
        <strain evidence="3 4">MBLA0158</strain>
    </source>
</reference>
<organism evidence="3 4">
    <name type="scientific">Halobellus rubicundus</name>
    <dbReference type="NCBI Taxonomy" id="2996466"/>
    <lineage>
        <taxon>Archaea</taxon>
        <taxon>Methanobacteriati</taxon>
        <taxon>Methanobacteriota</taxon>
        <taxon>Stenosarchaea group</taxon>
        <taxon>Halobacteria</taxon>
        <taxon>Halobacteriales</taxon>
        <taxon>Haloferacaceae</taxon>
        <taxon>Halobellus</taxon>
    </lineage>
</organism>
<dbReference type="EMBL" id="JBGNYA010000001">
    <property type="protein sequence ID" value="MFA1611439.1"/>
    <property type="molecule type" value="Genomic_DNA"/>
</dbReference>
<evidence type="ECO:0000313" key="3">
    <source>
        <dbReference type="EMBL" id="MFA1611439.1"/>
    </source>
</evidence>
<keyword evidence="4" id="KW-1185">Reference proteome</keyword>
<dbReference type="RefSeq" id="WP_372389726.1">
    <property type="nucleotide sequence ID" value="NZ_JBGNYA010000001.1"/>
</dbReference>
<dbReference type="InterPro" id="IPR058448">
    <property type="entry name" value="DUF8135"/>
</dbReference>
<evidence type="ECO:0000259" key="2">
    <source>
        <dbReference type="Pfam" id="PF26456"/>
    </source>
</evidence>
<feature type="compositionally biased region" description="Acidic residues" evidence="1">
    <location>
        <begin position="1"/>
        <end position="15"/>
    </location>
</feature>
<proteinExistence type="predicted"/>
<feature type="compositionally biased region" description="Basic and acidic residues" evidence="1">
    <location>
        <begin position="135"/>
        <end position="144"/>
    </location>
</feature>
<dbReference type="AlphaFoldDB" id="A0ABD5MCS5"/>
<gene>
    <name evidence="3" type="ORF">OS889_10550</name>
</gene>
<evidence type="ECO:0000313" key="4">
    <source>
        <dbReference type="Proteomes" id="UP001570511"/>
    </source>
</evidence>